<comment type="caution">
    <text evidence="4">The sequence shown here is derived from an EMBL/GenBank/DDBJ whole genome shotgun (WGS) entry which is preliminary data.</text>
</comment>
<keyword evidence="5" id="KW-1185">Reference proteome</keyword>
<evidence type="ECO:0000313" key="4">
    <source>
        <dbReference type="EMBL" id="KAE8255781.1"/>
    </source>
</evidence>
<dbReference type="Pfam" id="PF10363">
    <property type="entry name" value="RTP1_C1"/>
    <property type="match status" value="1"/>
</dbReference>
<dbReference type="InterPro" id="IPR019451">
    <property type="entry name" value="Rtp1_C1"/>
</dbReference>
<feature type="region of interest" description="Disordered" evidence="2">
    <location>
        <begin position="1125"/>
        <end position="1150"/>
    </location>
</feature>
<dbReference type="InterPro" id="IPR039600">
    <property type="entry name" value="TANGO6/Rtp1"/>
</dbReference>
<dbReference type="InterPro" id="IPR016024">
    <property type="entry name" value="ARM-type_fold"/>
</dbReference>
<name>A0A8X7N0N1_9BASI</name>
<feature type="region of interest" description="Disordered" evidence="2">
    <location>
        <begin position="908"/>
        <end position="936"/>
    </location>
</feature>
<dbReference type="SUPFAM" id="SSF48371">
    <property type="entry name" value="ARM repeat"/>
    <property type="match status" value="1"/>
</dbReference>
<gene>
    <name evidence="4" type="ORF">A4X06_0g262</name>
</gene>
<feature type="domain" description="RNA polymerase II assembly factor Rtp1 C-terminal" evidence="3">
    <location>
        <begin position="877"/>
        <end position="1026"/>
    </location>
</feature>
<evidence type="ECO:0000313" key="5">
    <source>
        <dbReference type="Proteomes" id="UP000077684"/>
    </source>
</evidence>
<feature type="compositionally biased region" description="Acidic residues" evidence="2">
    <location>
        <begin position="1128"/>
        <end position="1138"/>
    </location>
</feature>
<dbReference type="EMBL" id="LWDE02000012">
    <property type="protein sequence ID" value="KAE8255781.1"/>
    <property type="molecule type" value="Genomic_DNA"/>
</dbReference>
<evidence type="ECO:0000256" key="1">
    <source>
        <dbReference type="ARBA" id="ARBA00005724"/>
    </source>
</evidence>
<reference evidence="4" key="1">
    <citation type="submission" date="2016-04" db="EMBL/GenBank/DDBJ databases">
        <authorList>
            <person name="Nguyen H.D."/>
            <person name="Samba Siva P."/>
            <person name="Cullis J."/>
            <person name="Levesque C.A."/>
            <person name="Hambleton S."/>
        </authorList>
    </citation>
    <scope>NUCLEOTIDE SEQUENCE</scope>
    <source>
        <strain evidence="4">DAOMC 236426</strain>
    </source>
</reference>
<evidence type="ECO:0000259" key="3">
    <source>
        <dbReference type="Pfam" id="PF10363"/>
    </source>
</evidence>
<feature type="region of interest" description="Disordered" evidence="2">
    <location>
        <begin position="152"/>
        <end position="190"/>
    </location>
</feature>
<dbReference type="PANTHER" id="PTHR20959">
    <property type="entry name" value="TRANSPORT AND GOLGI ORGANIZATION PROTEIN 6 FAMILY MEMBER"/>
    <property type="match status" value="1"/>
</dbReference>
<accession>A0A8X7N0N1</accession>
<dbReference type="PANTHER" id="PTHR20959:SF1">
    <property type="entry name" value="TRANSPORT AND GOLGI ORGANIZATION PROTEIN 6 HOMOLOG"/>
    <property type="match status" value="1"/>
</dbReference>
<evidence type="ECO:0000256" key="2">
    <source>
        <dbReference type="SAM" id="MobiDB-lite"/>
    </source>
</evidence>
<dbReference type="GO" id="GO:0009306">
    <property type="term" value="P:protein secretion"/>
    <property type="evidence" value="ECO:0007669"/>
    <property type="project" value="TreeGrafter"/>
</dbReference>
<sequence>MTATARGGNVLAAVRILIGEDDVKLERSTDTNTDSDSSSATAAHDLLEQRLRQRLQRARTACARLRVEDPHSEDDASPAQDATGAAALRLLVCMHESEMETETETAAAGASAPSKSPLDPALAQPLRKLISLISRWSLAPALSRFDSMYARAHPPPPANQAQSRFTEVVDDERRLSEKKENRPVKSPGQEDLAVDGLSTILRSLRTILPEEGQDGQASSGPPQRLSISTQTARIMLELCSSEILDVALRITRASSPARSHDAQSASRFVNLVLRSLATQSALSTLAGVGRFKTPPFETKTSPSTHQRAPTPTFVLQTVKRMSALQLLRPDGVEALLRSSLEEAESQPELAQKIASYQNMAALSVAMTEAPVGVPAELFVKAVLKQMMDFLQANAASPGSSISPQLTVVVLALARLSRKHPSHLQQSLDERIYQCFFGPAVGGSRCVEDDVVVASQDVRLAAKMLVCIVEHAEPSSDFLHFLLDPILGPCFALLDQLSRSITSLSAKTDSSGKGKVRVIGDMRDGDDLAIRQELRGAMKTCLGALARSSPADELVEAFGPKAQSLLDRVAGGQLFSGPNSTSDALPKSSLTWANDDGGVCLKVGRNHSDALHSVLEGLPAALASSISLSEVADLKLPSDLAFSLPVQAATIVTVLKDAQRADVAKLLLQAVLDRYVAVRSGVRLEQGDSNGGDGAGLDMRPILYLQMIMQLFETFGEALLKGDTRSILAFIDFTLPSTVDIGRTAAPRPVASEEGASQGLQGLLNVNQHPIQQPVRERGGDALEEEFDPDAVVTALNLLLATLEGDSGLSTETTPLLGVIQAKIAALLSSSNEEIRRLTQEAMLVLKARAASRSSNRLDTKSPGTTIVTPRSKGLAMYQEALKLLQDPILPVRAHGLIILRELVSESEKRPSRTSAAKKGTLIVDSEDAATGQGDDEDIRPEVDEALLPAILDIFVQAIQDEESYLYLNAIQGLAAMAISGGTHVLRVLVGKYTGADERAGRNAKQAEVDRRLRIGEALLRVIQRCGAGLGPNVSIVVEPLVTMLRNAHEPTALRSSAISLLGTCVEAAPLEMAAGRHSISLALTCLDIISIESTERSQPLFAARRRKRKDRARTTGSIVVTGSLANIVDEEESDEEDEQPRPDSALATDTRLPQLRRSALFLLTLLISGTNAVLEKYMEDRTEGARSDLLGSITGDGGGITTLRLPGGSVLQPLPSLTDGPTTQQQQRSRPALPPLLYEPKLLGRTKTVLGFVAGRDADAVVRVQAGEAQRECSQMELHLVHLLAASSAK</sequence>
<proteinExistence type="inferred from homology"/>
<reference evidence="4" key="2">
    <citation type="journal article" date="2019" name="IMA Fungus">
        <title>Genome sequencing and comparison of five Tilletia species to identify candidate genes for the detection of regulated species infecting wheat.</title>
        <authorList>
            <person name="Nguyen H.D.T."/>
            <person name="Sultana T."/>
            <person name="Kesanakurti P."/>
            <person name="Hambleton S."/>
        </authorList>
    </citation>
    <scope>NUCLEOTIDE SEQUENCE</scope>
    <source>
        <strain evidence="4">DAOMC 236426</strain>
    </source>
</reference>
<dbReference type="Proteomes" id="UP000077684">
    <property type="component" value="Unassembled WGS sequence"/>
</dbReference>
<feature type="compositionally biased region" description="Basic and acidic residues" evidence="2">
    <location>
        <begin position="171"/>
        <end position="183"/>
    </location>
</feature>
<organism evidence="4 5">
    <name type="scientific">Tilletia controversa</name>
    <name type="common">dwarf bunt fungus</name>
    <dbReference type="NCBI Taxonomy" id="13291"/>
    <lineage>
        <taxon>Eukaryota</taxon>
        <taxon>Fungi</taxon>
        <taxon>Dikarya</taxon>
        <taxon>Basidiomycota</taxon>
        <taxon>Ustilaginomycotina</taxon>
        <taxon>Exobasidiomycetes</taxon>
        <taxon>Tilletiales</taxon>
        <taxon>Tilletiaceae</taxon>
        <taxon>Tilletia</taxon>
    </lineage>
</organism>
<comment type="similarity">
    <text evidence="1">Belongs to the Tango6 family.</text>
</comment>
<protein>
    <recommendedName>
        <fullName evidence="3">RNA polymerase II assembly factor Rtp1 C-terminal domain-containing protein</fullName>
    </recommendedName>
</protein>